<dbReference type="SUPFAM" id="SSF51905">
    <property type="entry name" value="FAD/NAD(P)-binding domain"/>
    <property type="match status" value="1"/>
</dbReference>
<reference evidence="4" key="2">
    <citation type="submission" date="2024-08" db="UniProtKB">
        <authorList>
            <consortium name="EnsemblMetazoa"/>
        </authorList>
    </citation>
    <scope>IDENTIFICATION</scope>
</reference>
<feature type="binding site" evidence="2">
    <location>
        <position position="156"/>
    </location>
    <ligand>
        <name>FAD</name>
        <dbReference type="ChEBI" id="CHEBI:57692"/>
    </ligand>
</feature>
<sequence>MVWLPPDLSQSCTYQSTITTCQPSTIVFLQLIAQIFGYSKDEKLSKQFGGGFQLFSEGFNFSPGHEEDGAPAEEYDFVVVGAGSAGCVVANRLSEIPEWKVLLLEAGGEEPEVADVPSFPPVVVRSSLDWGYQTQPSPHSCLARRNRRCAWYRGRVMGGSSTINYLIYIRGHPRDYDEWEELGNHGWSYSDVLPYFIKSERNENPEKIEPQYHGFDGYLPVGYFPYQDQNTLALVEAYQELGLPYLDQNAEQLIGTMLMQHTTEDGRRASSNVAFIRPIRNKRENLTVQTKAHVYRVLIDPTTKKAYGVEYRKNNKLHTVLARKEVILSAGSINSPAILMLSGVGPADHLKQHGIELLKDLAVGHNLQDHTTIDGVVFALSNQTATTVTDQQLQQDVFYYRDTHRGPLSSTGPLQANAFVQTKYEREPGRPDIQFSIDSTNVENFYTDPILTAETAVLPLSYYDGLMVRPILLNPQSRGVIRLNDSDPINGLPVIHANTFFEEIDLRRIVEGVKQSLNLLRTKALQHLGAALVTTPLPACSHVAFGTDEYWACIAQAYTTTIFHPVGTCKMGPSKDPKAVVSPELKVYGIENLRVIDASIMPKIVRGNTNAAVIMIGEKGSDLVKERWLKQDQHDPAYYGFDFDSFSDK</sequence>
<dbReference type="GO" id="GO:0050660">
    <property type="term" value="F:flavin adenine dinucleotide binding"/>
    <property type="evidence" value="ECO:0007669"/>
    <property type="project" value="InterPro"/>
</dbReference>
<dbReference type="PANTHER" id="PTHR11552:SF154">
    <property type="entry name" value="FI04917P"/>
    <property type="match status" value="1"/>
</dbReference>
<feature type="binding site" evidence="2">
    <location>
        <position position="294"/>
    </location>
    <ligand>
        <name>FAD</name>
        <dbReference type="ChEBI" id="CHEBI:57692"/>
    </ligand>
</feature>
<dbReference type="Gene3D" id="3.30.560.10">
    <property type="entry name" value="Glucose Oxidase, domain 3"/>
    <property type="match status" value="1"/>
</dbReference>
<dbReference type="Proteomes" id="UP000019118">
    <property type="component" value="Unassembled WGS sequence"/>
</dbReference>
<evidence type="ECO:0000259" key="3">
    <source>
        <dbReference type="PROSITE" id="PS00624"/>
    </source>
</evidence>
<comment type="cofactor">
    <cofactor evidence="2">
        <name>FAD</name>
        <dbReference type="ChEBI" id="CHEBI:57692"/>
    </cofactor>
</comment>
<dbReference type="GeneID" id="109533720"/>
<feature type="domain" description="Glucose-methanol-choline oxidoreductase N-terminal" evidence="3">
    <location>
        <begin position="331"/>
        <end position="345"/>
    </location>
</feature>
<dbReference type="PROSITE" id="PS00624">
    <property type="entry name" value="GMC_OXRED_2"/>
    <property type="match status" value="1"/>
</dbReference>
<dbReference type="RefSeq" id="XP_019754672.1">
    <property type="nucleotide sequence ID" value="XM_019899113.2"/>
</dbReference>
<name>A0AAR5P1C3_DENPD</name>
<keyword evidence="2" id="KW-0285">Flavoprotein</keyword>
<keyword evidence="2" id="KW-0274">FAD</keyword>
<dbReference type="EnsemblMetazoa" id="XM_019899113.1">
    <property type="protein sequence ID" value="XP_019754672.1"/>
    <property type="gene ID" value="LOC109533720"/>
</dbReference>
<dbReference type="SUPFAM" id="SSF54373">
    <property type="entry name" value="FAD-linked reductases, C-terminal domain"/>
    <property type="match status" value="1"/>
</dbReference>
<dbReference type="InterPro" id="IPR007867">
    <property type="entry name" value="GMC_OxRtase_C"/>
</dbReference>
<dbReference type="Gene3D" id="3.50.50.60">
    <property type="entry name" value="FAD/NAD(P)-binding domain"/>
    <property type="match status" value="1"/>
</dbReference>
<evidence type="ECO:0000313" key="5">
    <source>
        <dbReference type="Proteomes" id="UP000019118"/>
    </source>
</evidence>
<evidence type="ECO:0000313" key="4">
    <source>
        <dbReference type="EnsemblMetazoa" id="XP_019754672.1"/>
    </source>
</evidence>
<dbReference type="KEGG" id="dpa:109533720"/>
<organism evidence="4 5">
    <name type="scientific">Dendroctonus ponderosae</name>
    <name type="common">Mountain pine beetle</name>
    <dbReference type="NCBI Taxonomy" id="77166"/>
    <lineage>
        <taxon>Eukaryota</taxon>
        <taxon>Metazoa</taxon>
        <taxon>Ecdysozoa</taxon>
        <taxon>Arthropoda</taxon>
        <taxon>Hexapoda</taxon>
        <taxon>Insecta</taxon>
        <taxon>Pterygota</taxon>
        <taxon>Neoptera</taxon>
        <taxon>Endopterygota</taxon>
        <taxon>Coleoptera</taxon>
        <taxon>Polyphaga</taxon>
        <taxon>Cucujiformia</taxon>
        <taxon>Curculionidae</taxon>
        <taxon>Scolytinae</taxon>
        <taxon>Dendroctonus</taxon>
    </lineage>
</organism>
<protein>
    <recommendedName>
        <fullName evidence="3">Glucose-methanol-choline oxidoreductase N-terminal domain-containing protein</fullName>
    </recommendedName>
</protein>
<dbReference type="InterPro" id="IPR036188">
    <property type="entry name" value="FAD/NAD-bd_sf"/>
</dbReference>
<dbReference type="PANTHER" id="PTHR11552">
    <property type="entry name" value="GLUCOSE-METHANOL-CHOLINE GMC OXIDOREDUCTASE"/>
    <property type="match status" value="1"/>
</dbReference>
<comment type="similarity">
    <text evidence="1">Belongs to the GMC oxidoreductase family.</text>
</comment>
<dbReference type="InterPro" id="IPR000172">
    <property type="entry name" value="GMC_OxRdtase_N"/>
</dbReference>
<keyword evidence="5" id="KW-1185">Reference proteome</keyword>
<evidence type="ECO:0000256" key="2">
    <source>
        <dbReference type="PIRSR" id="PIRSR000137-2"/>
    </source>
</evidence>
<dbReference type="InterPro" id="IPR012132">
    <property type="entry name" value="GMC_OxRdtase"/>
</dbReference>
<proteinExistence type="inferred from homology"/>
<dbReference type="PIRSF" id="PIRSF000137">
    <property type="entry name" value="Alcohol_oxidase"/>
    <property type="match status" value="1"/>
</dbReference>
<dbReference type="Pfam" id="PF00732">
    <property type="entry name" value="GMC_oxred_N"/>
    <property type="match status" value="1"/>
</dbReference>
<dbReference type="AlphaFoldDB" id="A0AAR5P1C3"/>
<reference evidence="5" key="1">
    <citation type="journal article" date="2013" name="Genome Biol.">
        <title>Draft genome of the mountain pine beetle, Dendroctonus ponderosae Hopkins, a major forest pest.</title>
        <authorList>
            <person name="Keeling C.I."/>
            <person name="Yuen M.M."/>
            <person name="Liao N.Y."/>
            <person name="Docking T.R."/>
            <person name="Chan S.K."/>
            <person name="Taylor G.A."/>
            <person name="Palmquist D.L."/>
            <person name="Jackman S.D."/>
            <person name="Nguyen A."/>
            <person name="Li M."/>
            <person name="Henderson H."/>
            <person name="Janes J.K."/>
            <person name="Zhao Y."/>
            <person name="Pandoh P."/>
            <person name="Moore R."/>
            <person name="Sperling F.A."/>
            <person name="Huber D.P."/>
            <person name="Birol I."/>
            <person name="Jones S.J."/>
            <person name="Bohlmann J."/>
        </authorList>
    </citation>
    <scope>NUCLEOTIDE SEQUENCE</scope>
</reference>
<evidence type="ECO:0000256" key="1">
    <source>
        <dbReference type="ARBA" id="ARBA00010790"/>
    </source>
</evidence>
<accession>A0AAR5P1C3</accession>
<dbReference type="Pfam" id="PF05199">
    <property type="entry name" value="GMC_oxred_C"/>
    <property type="match status" value="1"/>
</dbReference>
<dbReference type="GO" id="GO:0016614">
    <property type="term" value="F:oxidoreductase activity, acting on CH-OH group of donors"/>
    <property type="evidence" value="ECO:0007669"/>
    <property type="project" value="InterPro"/>
</dbReference>